<dbReference type="EMBL" id="QMWO01000001">
    <property type="protein sequence ID" value="RLG70494.1"/>
    <property type="molecule type" value="Genomic_DNA"/>
</dbReference>
<reference evidence="1 2" key="1">
    <citation type="submission" date="2018-06" db="EMBL/GenBank/DDBJ databases">
        <title>Extensive metabolic versatility and redundancy in microbially diverse, dynamic hydrothermal sediments.</title>
        <authorList>
            <person name="Dombrowski N."/>
            <person name="Teske A."/>
            <person name="Baker B.J."/>
        </authorList>
    </citation>
    <scope>NUCLEOTIDE SEQUENCE [LARGE SCALE GENOMIC DNA]</scope>
    <source>
        <strain evidence="1">B9_G13</strain>
    </source>
</reference>
<sequence>MPRPKQRRIKAREIYLKPKVVPAEVVRKRKLHRGEVARQHIPRMKPIAELKIEFLPDGRVVAPRYREIELGKIEPVKAATYKNPYDAIRATSHIIENVGSEFERLKVAQQQLAAVHAVLYDKWKQMNSEQREAAKRFLFSLIDLIQPRRRGYENIDLENANKIKRVPIKAPAKISAVKRLEKAIEYMERNNIGATRALIAGVSNDLIARMNTLLRQKAFLRRRRWALIKEKVVEETQVFSVYDALRRAREMLTRPETPRRIIIERLQNVINSITALQERYSRFERATRHLVKAIALIRARGSEVEIKRALGNAARTIYLVGSECTIFSRERLTELKEKGGEKTKITVARNQLALFADNAKYWFERARPEQKKNMYAFLRELRLLITGTRAQPAVVEIARAERALRGANAKECEEILLRAVEKIDAMLKKGEGRKKE</sequence>
<comment type="caution">
    <text evidence="1">The sequence shown here is derived from an EMBL/GenBank/DDBJ whole genome shotgun (WGS) entry which is preliminary data.</text>
</comment>
<gene>
    <name evidence="1" type="ORF">DRO07_00085</name>
</gene>
<dbReference type="Proteomes" id="UP000277633">
    <property type="component" value="Unassembled WGS sequence"/>
</dbReference>
<proteinExistence type="predicted"/>
<organism evidence="1 2">
    <name type="scientific">Candidatus Iainarchaeum sp</name>
    <dbReference type="NCBI Taxonomy" id="3101447"/>
    <lineage>
        <taxon>Archaea</taxon>
        <taxon>Candidatus Iainarchaeota</taxon>
        <taxon>Candidatus Iainarchaeia</taxon>
        <taxon>Candidatus Iainarchaeales</taxon>
        <taxon>Candidatus Iainarchaeaceae</taxon>
        <taxon>Candidatus Iainarchaeum</taxon>
    </lineage>
</organism>
<protein>
    <submittedName>
        <fullName evidence="1">Uncharacterized protein</fullName>
    </submittedName>
</protein>
<name>A0A497JHI2_9ARCH</name>
<dbReference type="AlphaFoldDB" id="A0A497JHI2"/>
<evidence type="ECO:0000313" key="1">
    <source>
        <dbReference type="EMBL" id="RLG70494.1"/>
    </source>
</evidence>
<accession>A0A497JHI2</accession>
<evidence type="ECO:0000313" key="2">
    <source>
        <dbReference type="Proteomes" id="UP000277633"/>
    </source>
</evidence>